<comment type="caution">
    <text evidence="2">The sequence shown here is derived from an EMBL/GenBank/DDBJ whole genome shotgun (WGS) entry which is preliminary data.</text>
</comment>
<sequence>MISKEKASSSALYTSARIAKKYVMLLAGCTFLILSVSSCKTACPIVSCQVRMMHPHGDQEFRGVPFWKRNKNPKYGQKLPKTSQEKVKNRNSKARNKQ</sequence>
<evidence type="ECO:0000256" key="1">
    <source>
        <dbReference type="SAM" id="MobiDB-lite"/>
    </source>
</evidence>
<protein>
    <submittedName>
        <fullName evidence="2">Uncharacterized protein</fullName>
    </submittedName>
</protein>
<gene>
    <name evidence="2" type="ORF">DP923_08260</name>
</gene>
<feature type="region of interest" description="Disordered" evidence="1">
    <location>
        <begin position="63"/>
        <end position="98"/>
    </location>
</feature>
<keyword evidence="3" id="KW-1185">Reference proteome</keyword>
<feature type="compositionally biased region" description="Basic residues" evidence="1">
    <location>
        <begin position="89"/>
        <end position="98"/>
    </location>
</feature>
<evidence type="ECO:0000313" key="3">
    <source>
        <dbReference type="Proteomes" id="UP000251692"/>
    </source>
</evidence>
<dbReference type="OrthoDB" id="976234at2"/>
<dbReference type="EMBL" id="QMDV01000002">
    <property type="protein sequence ID" value="RAU83205.1"/>
    <property type="molecule type" value="Genomic_DNA"/>
</dbReference>
<evidence type="ECO:0000313" key="2">
    <source>
        <dbReference type="EMBL" id="RAU83205.1"/>
    </source>
</evidence>
<proteinExistence type="predicted"/>
<name>A0A364RG21_9BACT</name>
<reference evidence="2 3" key="2">
    <citation type="submission" date="2018-07" db="EMBL/GenBank/DDBJ databases">
        <title>Pontibacter sp. 2b14 genomic sequence and assembly.</title>
        <authorList>
            <person name="Du Z.-J."/>
        </authorList>
    </citation>
    <scope>NUCLEOTIDE SEQUENCE [LARGE SCALE GENOMIC DNA]</scope>
    <source>
        <strain evidence="2 3">2b14</strain>
    </source>
</reference>
<reference evidence="2 3" key="1">
    <citation type="submission" date="2018-06" db="EMBL/GenBank/DDBJ databases">
        <authorList>
            <person name="Liu Z.-W."/>
        </authorList>
    </citation>
    <scope>NUCLEOTIDE SEQUENCE [LARGE SCALE GENOMIC DNA]</scope>
    <source>
        <strain evidence="2 3">2b14</strain>
    </source>
</reference>
<dbReference type="RefSeq" id="WP_112305355.1">
    <property type="nucleotide sequence ID" value="NZ_QMDV01000002.1"/>
</dbReference>
<dbReference type="AlphaFoldDB" id="A0A364RG21"/>
<accession>A0A364RG21</accession>
<dbReference type="Proteomes" id="UP000251692">
    <property type="component" value="Unassembled WGS sequence"/>
</dbReference>
<organism evidence="2 3">
    <name type="scientific">Pontibacter arcticus</name>
    <dbReference type="NCBI Taxonomy" id="2080288"/>
    <lineage>
        <taxon>Bacteria</taxon>
        <taxon>Pseudomonadati</taxon>
        <taxon>Bacteroidota</taxon>
        <taxon>Cytophagia</taxon>
        <taxon>Cytophagales</taxon>
        <taxon>Hymenobacteraceae</taxon>
        <taxon>Pontibacter</taxon>
    </lineage>
</organism>